<feature type="domain" description="C2H2-type" evidence="2">
    <location>
        <begin position="48"/>
        <end position="75"/>
    </location>
</feature>
<dbReference type="PROSITE" id="PS50157">
    <property type="entry name" value="ZINC_FINGER_C2H2_2"/>
    <property type="match status" value="1"/>
</dbReference>
<reference evidence="3" key="1">
    <citation type="submission" date="2023-04" db="EMBL/GenBank/DDBJ databases">
        <title>Chromosome-level genome of Chaenocephalus aceratus.</title>
        <authorList>
            <person name="Park H."/>
        </authorList>
    </citation>
    <scope>NUCLEOTIDE SEQUENCE</scope>
    <source>
        <strain evidence="3">DE</strain>
        <tissue evidence="3">Muscle</tissue>
    </source>
</reference>
<dbReference type="Gene3D" id="3.30.160.60">
    <property type="entry name" value="Classic Zinc Finger"/>
    <property type="match status" value="1"/>
</dbReference>
<name>A0AAD9CB17_DISEL</name>
<dbReference type="AlphaFoldDB" id="A0AAD9CB17"/>
<proteinExistence type="predicted"/>
<keyword evidence="4" id="KW-1185">Reference proteome</keyword>
<evidence type="ECO:0000313" key="4">
    <source>
        <dbReference type="Proteomes" id="UP001228049"/>
    </source>
</evidence>
<accession>A0AAD9CB17</accession>
<evidence type="ECO:0000259" key="2">
    <source>
        <dbReference type="PROSITE" id="PS50157"/>
    </source>
</evidence>
<dbReference type="Proteomes" id="UP001228049">
    <property type="component" value="Unassembled WGS sequence"/>
</dbReference>
<evidence type="ECO:0000256" key="1">
    <source>
        <dbReference type="PROSITE-ProRule" id="PRU00042"/>
    </source>
</evidence>
<keyword evidence="1" id="KW-0863">Zinc-finger</keyword>
<sequence>MERVRSVRDHLLSHVCPQSLSCGVCRLPQLSLCSLLWHGLAHLSLPVFSCPHCALCFVQRCALDRHMAAHAEEAAAAKDRERLALRAFRVGSDEDGDGGSAGVEELHCFPPAVFPLHLCLPLPPRLAQH</sequence>
<dbReference type="InterPro" id="IPR013087">
    <property type="entry name" value="Znf_C2H2_type"/>
</dbReference>
<comment type="caution">
    <text evidence="3">The sequence shown here is derived from an EMBL/GenBank/DDBJ whole genome shotgun (WGS) entry which is preliminary data.</text>
</comment>
<keyword evidence="1" id="KW-0862">Zinc</keyword>
<gene>
    <name evidence="3" type="ORF">KUDE01_017544</name>
</gene>
<dbReference type="PROSITE" id="PS00028">
    <property type="entry name" value="ZINC_FINGER_C2H2_1"/>
    <property type="match status" value="1"/>
</dbReference>
<dbReference type="InterPro" id="IPR036236">
    <property type="entry name" value="Znf_C2H2_sf"/>
</dbReference>
<dbReference type="GO" id="GO:0008270">
    <property type="term" value="F:zinc ion binding"/>
    <property type="evidence" value="ECO:0007669"/>
    <property type="project" value="UniProtKB-KW"/>
</dbReference>
<keyword evidence="1" id="KW-0479">Metal-binding</keyword>
<evidence type="ECO:0000313" key="3">
    <source>
        <dbReference type="EMBL" id="KAK1898016.1"/>
    </source>
</evidence>
<organism evidence="3 4">
    <name type="scientific">Dissostichus eleginoides</name>
    <name type="common">Patagonian toothfish</name>
    <name type="synonym">Dissostichus amissus</name>
    <dbReference type="NCBI Taxonomy" id="100907"/>
    <lineage>
        <taxon>Eukaryota</taxon>
        <taxon>Metazoa</taxon>
        <taxon>Chordata</taxon>
        <taxon>Craniata</taxon>
        <taxon>Vertebrata</taxon>
        <taxon>Euteleostomi</taxon>
        <taxon>Actinopterygii</taxon>
        <taxon>Neopterygii</taxon>
        <taxon>Teleostei</taxon>
        <taxon>Neoteleostei</taxon>
        <taxon>Acanthomorphata</taxon>
        <taxon>Eupercaria</taxon>
        <taxon>Perciformes</taxon>
        <taxon>Notothenioidei</taxon>
        <taxon>Nototheniidae</taxon>
        <taxon>Dissostichus</taxon>
    </lineage>
</organism>
<protein>
    <submittedName>
        <fullName evidence="3">Zinc finger and BTB domain containing protein 39</fullName>
    </submittedName>
</protein>
<dbReference type="EMBL" id="JASDAP010000008">
    <property type="protein sequence ID" value="KAK1898016.1"/>
    <property type="molecule type" value="Genomic_DNA"/>
</dbReference>
<dbReference type="SUPFAM" id="SSF57667">
    <property type="entry name" value="beta-beta-alpha zinc fingers"/>
    <property type="match status" value="1"/>
</dbReference>